<evidence type="ECO:0000256" key="4">
    <source>
        <dbReference type="ARBA" id="ARBA00023316"/>
    </source>
</evidence>
<dbReference type="GO" id="GO:0006078">
    <property type="term" value="P:(1-&gt;6)-beta-D-glucan biosynthetic process"/>
    <property type="evidence" value="ECO:0007669"/>
    <property type="project" value="TreeGrafter"/>
</dbReference>
<dbReference type="PANTHER" id="PTHR31361:SF1">
    <property type="entry name" value="BETA-GLUCAN SYNTHESIS-ASSOCIATED PROTEIN KRE6-RELATED"/>
    <property type="match status" value="1"/>
</dbReference>
<accession>W2WQ02</accession>
<dbReference type="PANTHER" id="PTHR31361">
    <property type="entry name" value="BETA-GLUCAN SYNTHESIS-ASSOCIATED PROTEIN KRE6-RELATED"/>
    <property type="match status" value="1"/>
</dbReference>
<comment type="subcellular location">
    <subcellularLocation>
        <location evidence="1">Membrane</location>
    </subcellularLocation>
</comment>
<dbReference type="OrthoDB" id="412647at2759"/>
<dbReference type="Gene3D" id="2.60.120.200">
    <property type="match status" value="1"/>
</dbReference>
<name>W2WQ02_PHYNI</name>
<evidence type="ECO:0000256" key="1">
    <source>
        <dbReference type="ARBA" id="ARBA00004370"/>
    </source>
</evidence>
<dbReference type="GO" id="GO:0005886">
    <property type="term" value="C:plasma membrane"/>
    <property type="evidence" value="ECO:0007669"/>
    <property type="project" value="TreeGrafter"/>
</dbReference>
<dbReference type="Pfam" id="PF03935">
    <property type="entry name" value="SKN1_KRE6_Sbg1"/>
    <property type="match status" value="1"/>
</dbReference>
<evidence type="ECO:0000256" key="3">
    <source>
        <dbReference type="ARBA" id="ARBA00023180"/>
    </source>
</evidence>
<dbReference type="AlphaFoldDB" id="W2WQ02"/>
<dbReference type="InterPro" id="IPR005629">
    <property type="entry name" value="Skn1/Kre6/Sbg1"/>
</dbReference>
<dbReference type="GO" id="GO:0071555">
    <property type="term" value="P:cell wall organization"/>
    <property type="evidence" value="ECO:0007669"/>
    <property type="project" value="UniProtKB-KW"/>
</dbReference>
<organism evidence="5 6">
    <name type="scientific">Phytophthora nicotianae CJ01A1</name>
    <dbReference type="NCBI Taxonomy" id="1317063"/>
    <lineage>
        <taxon>Eukaryota</taxon>
        <taxon>Sar</taxon>
        <taxon>Stramenopiles</taxon>
        <taxon>Oomycota</taxon>
        <taxon>Peronosporomycetes</taxon>
        <taxon>Peronosporales</taxon>
        <taxon>Peronosporaceae</taxon>
        <taxon>Phytophthora</taxon>
    </lineage>
</organism>
<evidence type="ECO:0000313" key="5">
    <source>
        <dbReference type="EMBL" id="ETP11649.1"/>
    </source>
</evidence>
<sequence>MSDEFNQEGRTFEAGADHLWTAIEKPDGVNAALEIYSINMTSTECDKDDNCYFYIETDIDEKNLTVWNDYITPRGFQNVSFYYRAAMVQGWNKFCFQGGLAVLRVQLPGVVDKDSGNPDLVNATKDTRAESIAYYPTWPGIWMFGNLGRAIFTGSTARLWPFSYNECNDTVFDSQNQRISACDPNPGSGMNPYQGRGAPEIDILEGG</sequence>
<dbReference type="EMBL" id="ANIX01002514">
    <property type="protein sequence ID" value="ETP11649.1"/>
    <property type="molecule type" value="Genomic_DNA"/>
</dbReference>
<gene>
    <name evidence="5" type="ORF">F441_12859</name>
</gene>
<evidence type="ECO:0000256" key="2">
    <source>
        <dbReference type="ARBA" id="ARBA00023136"/>
    </source>
</evidence>
<comment type="caution">
    <text evidence="5">The sequence shown here is derived from an EMBL/GenBank/DDBJ whole genome shotgun (WGS) entry which is preliminary data.</text>
</comment>
<protein>
    <submittedName>
        <fullName evidence="5">Uncharacterized protein</fullName>
    </submittedName>
</protein>
<dbReference type="Proteomes" id="UP000018958">
    <property type="component" value="Unassembled WGS sequence"/>
</dbReference>
<dbReference type="GO" id="GO:0015926">
    <property type="term" value="F:glucosidase activity"/>
    <property type="evidence" value="ECO:0007669"/>
    <property type="project" value="TreeGrafter"/>
</dbReference>
<dbReference type="GO" id="GO:0005789">
    <property type="term" value="C:endoplasmic reticulum membrane"/>
    <property type="evidence" value="ECO:0007669"/>
    <property type="project" value="TreeGrafter"/>
</dbReference>
<proteinExistence type="predicted"/>
<reference evidence="5 6" key="1">
    <citation type="submission" date="2013-11" db="EMBL/GenBank/DDBJ databases">
        <title>The Genome Sequence of Phytophthora parasitica CJ01A1.</title>
        <authorList>
            <consortium name="The Broad Institute Genomics Platform"/>
            <person name="Russ C."/>
            <person name="Tyler B."/>
            <person name="Panabieres F."/>
            <person name="Shan W."/>
            <person name="Tripathy S."/>
            <person name="Grunwald N."/>
            <person name="Machado M."/>
            <person name="Johnson C.S."/>
            <person name="Walker B."/>
            <person name="Young S.K."/>
            <person name="Zeng Q."/>
            <person name="Gargeya S."/>
            <person name="Fitzgerald M."/>
            <person name="Haas B."/>
            <person name="Abouelleil A."/>
            <person name="Allen A.W."/>
            <person name="Alvarado L."/>
            <person name="Arachchi H.M."/>
            <person name="Berlin A.M."/>
            <person name="Chapman S.B."/>
            <person name="Gainer-Dewar J."/>
            <person name="Goldberg J."/>
            <person name="Griggs A."/>
            <person name="Gujja S."/>
            <person name="Hansen M."/>
            <person name="Howarth C."/>
            <person name="Imamovic A."/>
            <person name="Ireland A."/>
            <person name="Larimer J."/>
            <person name="McCowan C."/>
            <person name="Murphy C."/>
            <person name="Pearson M."/>
            <person name="Poon T.W."/>
            <person name="Priest M."/>
            <person name="Roberts A."/>
            <person name="Saif S."/>
            <person name="Shea T."/>
            <person name="Sisk P."/>
            <person name="Sykes S."/>
            <person name="Wortman J."/>
            <person name="Nusbaum C."/>
            <person name="Birren B."/>
        </authorList>
    </citation>
    <scope>NUCLEOTIDE SEQUENCE [LARGE SCALE GENOMIC DNA]</scope>
    <source>
        <strain evidence="5 6">CJ01A1</strain>
    </source>
</reference>
<keyword evidence="4" id="KW-0961">Cell wall biogenesis/degradation</keyword>
<evidence type="ECO:0000313" key="6">
    <source>
        <dbReference type="Proteomes" id="UP000018958"/>
    </source>
</evidence>
<keyword evidence="2" id="KW-0472">Membrane</keyword>
<keyword evidence="3" id="KW-0325">Glycoprotein</keyword>
<feature type="non-terminal residue" evidence="5">
    <location>
        <position position="207"/>
    </location>
</feature>